<accession>A0AAD2BJE0</accession>
<sequence>MQAMRGQLLQRNTSLNTGKVPRPDFPTLRRI</sequence>
<dbReference type="EMBL" id="CATZAZ010000001">
    <property type="protein sequence ID" value="CAJ0776598.1"/>
    <property type="molecule type" value="Genomic_DNA"/>
</dbReference>
<evidence type="ECO:0000313" key="3">
    <source>
        <dbReference type="EMBL" id="CAJ0776598.1"/>
    </source>
</evidence>
<keyword evidence="5" id="KW-1185">Reference proteome</keyword>
<evidence type="ECO:0000256" key="1">
    <source>
        <dbReference type="SAM" id="MobiDB-lite"/>
    </source>
</evidence>
<dbReference type="AlphaFoldDB" id="A0AAD2BJE0"/>
<feature type="region of interest" description="Disordered" evidence="1">
    <location>
        <begin position="1"/>
        <end position="31"/>
    </location>
</feature>
<proteinExistence type="predicted"/>
<gene>
    <name evidence="2" type="ORF">LMG18095_00047</name>
    <name evidence="3" type="ORF">R77560_00174</name>
</gene>
<evidence type="ECO:0000313" key="5">
    <source>
        <dbReference type="Proteomes" id="UP001189773"/>
    </source>
</evidence>
<comment type="caution">
    <text evidence="3">The sequence shown here is derived from an EMBL/GenBank/DDBJ whole genome shotgun (WGS) entry which is preliminary data.</text>
</comment>
<evidence type="ECO:0000313" key="4">
    <source>
        <dbReference type="Proteomes" id="UP001189756"/>
    </source>
</evidence>
<dbReference type="EMBL" id="CATZAR010000001">
    <property type="protein sequence ID" value="CAJ0775424.1"/>
    <property type="molecule type" value="Genomic_DNA"/>
</dbReference>
<dbReference type="Proteomes" id="UP001189756">
    <property type="component" value="Unassembled WGS sequence"/>
</dbReference>
<reference evidence="3 5" key="1">
    <citation type="submission" date="2023-07" db="EMBL/GenBank/DDBJ databases">
        <authorList>
            <person name="Peeters C."/>
        </authorList>
    </citation>
    <scope>NUCLEOTIDE SEQUENCE</scope>
    <source>
        <strain evidence="2 5">LMG 18095</strain>
        <strain evidence="3">R-77560</strain>
    </source>
</reference>
<protein>
    <submittedName>
        <fullName evidence="3">Uncharacterized protein</fullName>
    </submittedName>
</protein>
<name>A0AAD2BJE0_9RALS</name>
<evidence type="ECO:0000313" key="2">
    <source>
        <dbReference type="EMBL" id="CAJ0775424.1"/>
    </source>
</evidence>
<organism evidence="3 4">
    <name type="scientific">Ralstonia thomasii</name>
    <dbReference type="NCBI Taxonomy" id="3058596"/>
    <lineage>
        <taxon>Bacteria</taxon>
        <taxon>Pseudomonadati</taxon>
        <taxon>Pseudomonadota</taxon>
        <taxon>Betaproteobacteria</taxon>
        <taxon>Burkholderiales</taxon>
        <taxon>Burkholderiaceae</taxon>
        <taxon>Ralstonia</taxon>
    </lineage>
</organism>
<dbReference type="Proteomes" id="UP001189773">
    <property type="component" value="Unassembled WGS sequence"/>
</dbReference>